<dbReference type="Proteomes" id="UP001152320">
    <property type="component" value="Chromosome 4"/>
</dbReference>
<dbReference type="GO" id="GO:0004993">
    <property type="term" value="F:G protein-coupled serotonin receptor activity"/>
    <property type="evidence" value="ECO:0007669"/>
    <property type="project" value="TreeGrafter"/>
</dbReference>
<evidence type="ECO:0000256" key="4">
    <source>
        <dbReference type="ARBA" id="ARBA00022989"/>
    </source>
</evidence>
<dbReference type="PANTHER" id="PTHR24247:SF195">
    <property type="entry name" value="G-PROTEIN COUPLED RECEPTORS FAMILY 1 PROFILE DOMAIN-CONTAINING PROTEIN"/>
    <property type="match status" value="1"/>
</dbReference>
<accession>A0A9Q1HFZ1</accession>
<feature type="transmembrane region" description="Helical" evidence="10">
    <location>
        <begin position="324"/>
        <end position="346"/>
    </location>
</feature>
<name>A0A9Q1HFZ1_HOLLE</name>
<organism evidence="12 13">
    <name type="scientific">Holothuria leucospilota</name>
    <name type="common">Black long sea cucumber</name>
    <name type="synonym">Mertensiothuria leucospilota</name>
    <dbReference type="NCBI Taxonomy" id="206669"/>
    <lineage>
        <taxon>Eukaryota</taxon>
        <taxon>Metazoa</taxon>
        <taxon>Echinodermata</taxon>
        <taxon>Eleutherozoa</taxon>
        <taxon>Echinozoa</taxon>
        <taxon>Holothuroidea</taxon>
        <taxon>Aspidochirotacea</taxon>
        <taxon>Aspidochirotida</taxon>
        <taxon>Holothuriidae</taxon>
        <taxon>Holothuria</taxon>
    </lineage>
</organism>
<evidence type="ECO:0000256" key="1">
    <source>
        <dbReference type="ARBA" id="ARBA00004651"/>
    </source>
</evidence>
<dbReference type="Pfam" id="PF00001">
    <property type="entry name" value="7tm_1"/>
    <property type="match status" value="1"/>
</dbReference>
<keyword evidence="13" id="KW-1185">Reference proteome</keyword>
<dbReference type="GO" id="GO:0007197">
    <property type="term" value="P:adenylate cyclase-inhibiting G protein-coupled acetylcholine receptor signaling pathway"/>
    <property type="evidence" value="ECO:0007669"/>
    <property type="project" value="TreeGrafter"/>
</dbReference>
<comment type="similarity">
    <text evidence="9">Belongs to the G-protein coupled receptor 1 family.</text>
</comment>
<evidence type="ECO:0000313" key="13">
    <source>
        <dbReference type="Proteomes" id="UP001152320"/>
    </source>
</evidence>
<dbReference type="GO" id="GO:0045202">
    <property type="term" value="C:synapse"/>
    <property type="evidence" value="ECO:0007669"/>
    <property type="project" value="TreeGrafter"/>
</dbReference>
<dbReference type="Gene3D" id="1.20.1070.10">
    <property type="entry name" value="Rhodopsin 7-helix transmembrane proteins"/>
    <property type="match status" value="1"/>
</dbReference>
<dbReference type="AlphaFoldDB" id="A0A9Q1HFZ1"/>
<dbReference type="GO" id="GO:0007187">
    <property type="term" value="P:G protein-coupled receptor signaling pathway, coupled to cyclic nucleotide second messenger"/>
    <property type="evidence" value="ECO:0007669"/>
    <property type="project" value="TreeGrafter"/>
</dbReference>
<evidence type="ECO:0000256" key="3">
    <source>
        <dbReference type="ARBA" id="ARBA00022692"/>
    </source>
</evidence>
<keyword evidence="5 9" id="KW-0297">G-protein coupled receptor</keyword>
<dbReference type="OrthoDB" id="10547835at2759"/>
<keyword evidence="4 10" id="KW-1133">Transmembrane helix</keyword>
<evidence type="ECO:0000256" key="8">
    <source>
        <dbReference type="ARBA" id="ARBA00023224"/>
    </source>
</evidence>
<keyword evidence="3 9" id="KW-0812">Transmembrane</keyword>
<comment type="subcellular location">
    <subcellularLocation>
        <location evidence="1">Cell membrane</location>
        <topology evidence="1">Multi-pass membrane protein</topology>
    </subcellularLocation>
</comment>
<keyword evidence="8 9" id="KW-0807">Transducer</keyword>
<evidence type="ECO:0000313" key="12">
    <source>
        <dbReference type="EMBL" id="KAJ8043588.1"/>
    </source>
</evidence>
<keyword evidence="7 9" id="KW-0675">Receptor</keyword>
<protein>
    <submittedName>
        <fullName evidence="12">Muscarinic acetylcholine receptor M1</fullName>
    </submittedName>
</protein>
<dbReference type="GO" id="GO:0030425">
    <property type="term" value="C:dendrite"/>
    <property type="evidence" value="ECO:0007669"/>
    <property type="project" value="TreeGrafter"/>
</dbReference>
<keyword evidence="2" id="KW-1003">Cell membrane</keyword>
<evidence type="ECO:0000256" key="5">
    <source>
        <dbReference type="ARBA" id="ARBA00023040"/>
    </source>
</evidence>
<keyword evidence="6 10" id="KW-0472">Membrane</keyword>
<evidence type="ECO:0000256" key="9">
    <source>
        <dbReference type="RuleBase" id="RU000688"/>
    </source>
</evidence>
<comment type="caution">
    <text evidence="12">The sequence shown here is derived from an EMBL/GenBank/DDBJ whole genome shotgun (WGS) entry which is preliminary data.</text>
</comment>
<dbReference type="PROSITE" id="PS00237">
    <property type="entry name" value="G_PROTEIN_RECEP_F1_1"/>
    <property type="match status" value="1"/>
</dbReference>
<sequence length="400" mass="44836">MNSELPLENSSTTEIPVSAENEEISPAFLYIYSILAVMTIGGNGIVVISYVIDKSIRLSTPNTYILNLAIADFLVGGFDFLASFIWSVSGADLNPSFVPCFLWSWLRHAGTLASAVVVLLVSWDRYKLVSNALTYRRDQTPGKAALRNVIAWAAVCTYTFILHVVGTWFLSFTPGCIRSRAPNRIIVYTFFVEVLIPVLVIVVLNVKVLLALRQRTKSKLEGAIIQGISLQKDSSFEHNANRKSSNVIPEGNLELSSKTLNTKEEDSKETLEVGSGSRIGFENQGIKYILADQNGTKLGFEKKKTKKSQNPKETKKKMHKLYKAVKALVIFTSIYISCWIPFYVITLVSLVKSDISDWVSFLGALIISFNSTINPFLYAAMSRKFRRRIFLLLKCQFLRK</sequence>
<dbReference type="PROSITE" id="PS50262">
    <property type="entry name" value="G_PROTEIN_RECEP_F1_2"/>
    <property type="match status" value="1"/>
</dbReference>
<feature type="transmembrane region" description="Helical" evidence="10">
    <location>
        <begin position="29"/>
        <end position="52"/>
    </location>
</feature>
<feature type="transmembrane region" description="Helical" evidence="10">
    <location>
        <begin position="144"/>
        <end position="165"/>
    </location>
</feature>
<feature type="domain" description="G-protein coupled receptors family 1 profile" evidence="11">
    <location>
        <begin position="42"/>
        <end position="378"/>
    </location>
</feature>
<feature type="transmembrane region" description="Helical" evidence="10">
    <location>
        <begin position="64"/>
        <end position="85"/>
    </location>
</feature>
<dbReference type="PANTHER" id="PTHR24247">
    <property type="entry name" value="5-HYDROXYTRYPTAMINE RECEPTOR"/>
    <property type="match status" value="1"/>
</dbReference>
<dbReference type="EMBL" id="JAIZAY010000004">
    <property type="protein sequence ID" value="KAJ8043588.1"/>
    <property type="molecule type" value="Genomic_DNA"/>
</dbReference>
<dbReference type="SUPFAM" id="SSF81321">
    <property type="entry name" value="Family A G protein-coupled receptor-like"/>
    <property type="match status" value="1"/>
</dbReference>
<dbReference type="InterPro" id="IPR017452">
    <property type="entry name" value="GPCR_Rhodpsn_7TM"/>
</dbReference>
<gene>
    <name evidence="12" type="ORF">HOLleu_10758</name>
</gene>
<evidence type="ECO:0000256" key="7">
    <source>
        <dbReference type="ARBA" id="ARBA00023170"/>
    </source>
</evidence>
<proteinExistence type="inferred from homology"/>
<feature type="transmembrane region" description="Helical" evidence="10">
    <location>
        <begin position="185"/>
        <end position="210"/>
    </location>
</feature>
<evidence type="ECO:0000256" key="10">
    <source>
        <dbReference type="SAM" id="Phobius"/>
    </source>
</evidence>
<dbReference type="GO" id="GO:0016907">
    <property type="term" value="F:G protein-coupled acetylcholine receptor activity"/>
    <property type="evidence" value="ECO:0007669"/>
    <property type="project" value="TreeGrafter"/>
</dbReference>
<dbReference type="InterPro" id="IPR000276">
    <property type="entry name" value="GPCR_Rhodpsn"/>
</dbReference>
<dbReference type="GO" id="GO:0005886">
    <property type="term" value="C:plasma membrane"/>
    <property type="evidence" value="ECO:0007669"/>
    <property type="project" value="UniProtKB-SubCell"/>
</dbReference>
<feature type="transmembrane region" description="Helical" evidence="10">
    <location>
        <begin position="105"/>
        <end position="123"/>
    </location>
</feature>
<evidence type="ECO:0000256" key="2">
    <source>
        <dbReference type="ARBA" id="ARBA00022475"/>
    </source>
</evidence>
<feature type="transmembrane region" description="Helical" evidence="10">
    <location>
        <begin position="358"/>
        <end position="380"/>
    </location>
</feature>
<dbReference type="PRINTS" id="PR00237">
    <property type="entry name" value="GPCRRHODOPSN"/>
</dbReference>
<reference evidence="12" key="1">
    <citation type="submission" date="2021-10" db="EMBL/GenBank/DDBJ databases">
        <title>Tropical sea cucumber genome reveals ecological adaptation and Cuvierian tubules defense mechanism.</title>
        <authorList>
            <person name="Chen T."/>
        </authorList>
    </citation>
    <scope>NUCLEOTIDE SEQUENCE</scope>
    <source>
        <strain evidence="12">Nanhai2018</strain>
        <tissue evidence="12">Muscle</tissue>
    </source>
</reference>
<evidence type="ECO:0000256" key="6">
    <source>
        <dbReference type="ARBA" id="ARBA00023136"/>
    </source>
</evidence>
<evidence type="ECO:0000259" key="11">
    <source>
        <dbReference type="PROSITE" id="PS50262"/>
    </source>
</evidence>